<accession>A0A0E9VA82</accession>
<reference evidence="1" key="2">
    <citation type="journal article" date="2015" name="Fish Shellfish Immunol.">
        <title>Early steps in the European eel (Anguilla anguilla)-Vibrio vulnificus interaction in the gills: Role of the RtxA13 toxin.</title>
        <authorList>
            <person name="Callol A."/>
            <person name="Pajuelo D."/>
            <person name="Ebbesson L."/>
            <person name="Teles M."/>
            <person name="MacKenzie S."/>
            <person name="Amaro C."/>
        </authorList>
    </citation>
    <scope>NUCLEOTIDE SEQUENCE</scope>
</reference>
<dbReference type="EMBL" id="GBXM01032745">
    <property type="protein sequence ID" value="JAH75832.1"/>
    <property type="molecule type" value="Transcribed_RNA"/>
</dbReference>
<dbReference type="AlphaFoldDB" id="A0A0E9VA82"/>
<name>A0A0E9VA82_ANGAN</name>
<proteinExistence type="predicted"/>
<protein>
    <submittedName>
        <fullName evidence="1">Uncharacterized protein</fullName>
    </submittedName>
</protein>
<reference evidence="1" key="1">
    <citation type="submission" date="2014-11" db="EMBL/GenBank/DDBJ databases">
        <authorList>
            <person name="Amaro Gonzalez C."/>
        </authorList>
    </citation>
    <scope>NUCLEOTIDE SEQUENCE</scope>
</reference>
<evidence type="ECO:0000313" key="1">
    <source>
        <dbReference type="EMBL" id="JAH75019.1"/>
    </source>
</evidence>
<dbReference type="EMBL" id="GBXM01033558">
    <property type="protein sequence ID" value="JAH75019.1"/>
    <property type="molecule type" value="Transcribed_RNA"/>
</dbReference>
<sequence length="40" mass="4669">MTACKIEKQHIPVLPHTELLSSYITKKAFPRLAFPIREIF</sequence>
<organism evidence="1">
    <name type="scientific">Anguilla anguilla</name>
    <name type="common">European freshwater eel</name>
    <name type="synonym">Muraena anguilla</name>
    <dbReference type="NCBI Taxonomy" id="7936"/>
    <lineage>
        <taxon>Eukaryota</taxon>
        <taxon>Metazoa</taxon>
        <taxon>Chordata</taxon>
        <taxon>Craniata</taxon>
        <taxon>Vertebrata</taxon>
        <taxon>Euteleostomi</taxon>
        <taxon>Actinopterygii</taxon>
        <taxon>Neopterygii</taxon>
        <taxon>Teleostei</taxon>
        <taxon>Anguilliformes</taxon>
        <taxon>Anguillidae</taxon>
        <taxon>Anguilla</taxon>
    </lineage>
</organism>